<name>A0A2T0S043_9RHOB</name>
<accession>A0A2T0S043</accession>
<organism evidence="1 2">
    <name type="scientific">Aliiruegeria haliotis</name>
    <dbReference type="NCBI Taxonomy" id="1280846"/>
    <lineage>
        <taxon>Bacteria</taxon>
        <taxon>Pseudomonadati</taxon>
        <taxon>Pseudomonadota</taxon>
        <taxon>Alphaproteobacteria</taxon>
        <taxon>Rhodobacterales</taxon>
        <taxon>Roseobacteraceae</taxon>
        <taxon>Aliiruegeria</taxon>
    </lineage>
</organism>
<reference evidence="1 2" key="1">
    <citation type="submission" date="2018-03" db="EMBL/GenBank/DDBJ databases">
        <title>Genomic Encyclopedia of Archaeal and Bacterial Type Strains, Phase II (KMG-II): from individual species to whole genera.</title>
        <authorList>
            <person name="Goeker M."/>
        </authorList>
    </citation>
    <scope>NUCLEOTIDE SEQUENCE [LARGE SCALE GENOMIC DNA]</scope>
    <source>
        <strain evidence="1 2">DSM 29328</strain>
    </source>
</reference>
<dbReference type="InterPro" id="IPR038488">
    <property type="entry name" value="Integrase_DNA-bd_sf"/>
</dbReference>
<dbReference type="Gene3D" id="3.30.160.390">
    <property type="entry name" value="Integrase, DNA-binding domain"/>
    <property type="match status" value="1"/>
</dbReference>
<evidence type="ECO:0000313" key="2">
    <source>
        <dbReference type="Proteomes" id="UP000239480"/>
    </source>
</evidence>
<comment type="caution">
    <text evidence="1">The sequence shown here is derived from an EMBL/GenBank/DDBJ whole genome shotgun (WGS) entry which is preliminary data.</text>
</comment>
<proteinExistence type="predicted"/>
<protein>
    <submittedName>
        <fullName evidence="1">Uncharacterized protein</fullName>
    </submittedName>
</protein>
<evidence type="ECO:0000313" key="1">
    <source>
        <dbReference type="EMBL" id="PRY26794.1"/>
    </source>
</evidence>
<dbReference type="AlphaFoldDB" id="A0A2T0S043"/>
<keyword evidence="2" id="KW-1185">Reference proteome</keyword>
<sequence length="233" mass="25892">MEENQAVFRGTIPSLTDIVVHSLGLPNRSQYQQDGELEGFGVSVTTKGTKPFSVQCQSAMKGRKTRKRFGRHGDVNSRKVRDHAKETLAKVPLGAILPVDHTMTFADRYVAYQEQHLTRRTASPQRADANVWKNRIPNKVQAMAAENTHAVSPLSFWRSSRSRLSVPLPSRSTACEEECSILASVWLGQPRRIPRSPEARIAFVARPRSDKKGGVPDLELPAFLSFRSGGIVC</sequence>
<gene>
    <name evidence="1" type="ORF">CLV78_101896</name>
</gene>
<dbReference type="Proteomes" id="UP000239480">
    <property type="component" value="Unassembled WGS sequence"/>
</dbReference>
<dbReference type="EMBL" id="PVTD01000001">
    <property type="protein sequence ID" value="PRY26794.1"/>
    <property type="molecule type" value="Genomic_DNA"/>
</dbReference>